<dbReference type="Pfam" id="PF00059">
    <property type="entry name" value="Lectin_C"/>
    <property type="match status" value="1"/>
</dbReference>
<dbReference type="PROSITE" id="PS50041">
    <property type="entry name" value="C_TYPE_LECTIN_2"/>
    <property type="match status" value="1"/>
</dbReference>
<gene>
    <name evidence="4" type="ORF">KUDE01_026215</name>
</gene>
<accession>A0AAD9BBN4</accession>
<dbReference type="InterPro" id="IPR016187">
    <property type="entry name" value="CTDL_fold"/>
</dbReference>
<dbReference type="AlphaFoldDB" id="A0AAD9BBN4"/>
<feature type="chain" id="PRO_5042069837" evidence="2">
    <location>
        <begin position="20"/>
        <end position="283"/>
    </location>
</feature>
<dbReference type="PANTHER" id="PTHR45784:SF3">
    <property type="entry name" value="C-TYPE LECTIN DOMAIN FAMILY 4 MEMBER K-LIKE-RELATED"/>
    <property type="match status" value="1"/>
</dbReference>
<evidence type="ECO:0000259" key="3">
    <source>
        <dbReference type="PROSITE" id="PS50041"/>
    </source>
</evidence>
<dbReference type="InterPro" id="IPR018378">
    <property type="entry name" value="C-type_lectin_CS"/>
</dbReference>
<dbReference type="CDD" id="cd03602">
    <property type="entry name" value="CLECT_1"/>
    <property type="match status" value="1"/>
</dbReference>
<dbReference type="SUPFAM" id="SSF56436">
    <property type="entry name" value="C-type lectin-like"/>
    <property type="match status" value="2"/>
</dbReference>
<dbReference type="InterPro" id="IPR016186">
    <property type="entry name" value="C-type_lectin-like/link_sf"/>
</dbReference>
<dbReference type="PANTHER" id="PTHR45784">
    <property type="entry name" value="C-TYPE LECTIN DOMAIN FAMILY 20 MEMBER A-RELATED"/>
    <property type="match status" value="1"/>
</dbReference>
<dbReference type="SMART" id="SM00034">
    <property type="entry name" value="CLECT"/>
    <property type="match status" value="1"/>
</dbReference>
<proteinExistence type="predicted"/>
<feature type="signal peptide" evidence="2">
    <location>
        <begin position="1"/>
        <end position="19"/>
    </location>
</feature>
<evidence type="ECO:0000256" key="1">
    <source>
        <dbReference type="ARBA" id="ARBA00023157"/>
    </source>
</evidence>
<keyword evidence="1" id="KW-1015">Disulfide bond</keyword>
<dbReference type="Gene3D" id="3.10.100.10">
    <property type="entry name" value="Mannose-Binding Protein A, subunit A"/>
    <property type="match status" value="2"/>
</dbReference>
<keyword evidence="5" id="KW-1185">Reference proteome</keyword>
<dbReference type="EMBL" id="JASDAP010000025">
    <property type="protein sequence ID" value="KAK1880691.1"/>
    <property type="molecule type" value="Genomic_DNA"/>
</dbReference>
<organism evidence="4 5">
    <name type="scientific">Dissostichus eleginoides</name>
    <name type="common">Patagonian toothfish</name>
    <name type="synonym">Dissostichus amissus</name>
    <dbReference type="NCBI Taxonomy" id="100907"/>
    <lineage>
        <taxon>Eukaryota</taxon>
        <taxon>Metazoa</taxon>
        <taxon>Chordata</taxon>
        <taxon>Craniata</taxon>
        <taxon>Vertebrata</taxon>
        <taxon>Euteleostomi</taxon>
        <taxon>Actinopterygii</taxon>
        <taxon>Neopterygii</taxon>
        <taxon>Teleostei</taxon>
        <taxon>Neoteleostei</taxon>
        <taxon>Acanthomorphata</taxon>
        <taxon>Eupercaria</taxon>
        <taxon>Perciformes</taxon>
        <taxon>Notothenioidei</taxon>
        <taxon>Nototheniidae</taxon>
        <taxon>Dissostichus</taxon>
    </lineage>
</organism>
<reference evidence="4" key="1">
    <citation type="submission" date="2023-04" db="EMBL/GenBank/DDBJ databases">
        <title>Chromosome-level genome of Chaenocephalus aceratus.</title>
        <authorList>
            <person name="Park H."/>
        </authorList>
    </citation>
    <scope>NUCLEOTIDE SEQUENCE</scope>
    <source>
        <strain evidence="4">DE</strain>
        <tissue evidence="4">Muscle</tissue>
    </source>
</reference>
<keyword evidence="2" id="KW-0732">Signal</keyword>
<name>A0AAD9BBN4_DISEL</name>
<comment type="caution">
    <text evidence="4">The sequence shown here is derived from an EMBL/GenBank/DDBJ whole genome shotgun (WGS) entry which is preliminary data.</text>
</comment>
<evidence type="ECO:0000313" key="4">
    <source>
        <dbReference type="EMBL" id="KAK1880691.1"/>
    </source>
</evidence>
<dbReference type="InterPro" id="IPR001304">
    <property type="entry name" value="C-type_lectin-like"/>
</dbReference>
<evidence type="ECO:0000256" key="2">
    <source>
        <dbReference type="SAM" id="SignalP"/>
    </source>
</evidence>
<feature type="domain" description="C-type lectin" evidence="3">
    <location>
        <begin position="102"/>
        <end position="211"/>
    </location>
</feature>
<protein>
    <submittedName>
        <fullName evidence="4">Aggrecan core protein</fullName>
    </submittedName>
</protein>
<dbReference type="Proteomes" id="UP001228049">
    <property type="component" value="Unassembled WGS sequence"/>
</dbReference>
<dbReference type="PROSITE" id="PS00615">
    <property type="entry name" value="C_TYPE_LECTIN_1"/>
    <property type="match status" value="1"/>
</dbReference>
<sequence length="283" mass="32474">MDVVLLLIMAAAGLSAVSSHPGRQYHFVYDSKSMTEAQRHFTDLTTVHSMEDVELLNDMAGPHGQHCWIGLYNNVNGWSWSLSDTSFYKPGEMEAVCFDATGQNGTFVFINSYMNWTEAQSYCRDHHTDLASVRSEAENQQILDQIPGGAAWIGLSRDTWKWYDGSRSSFRYWSAHEPNFAPNETCVTAAFGNLGKWEDWDCRMLRPFICYKDVVSMQVFKVRLQKPSSGVDPNDPAFLDEMLVTMKKNLRDKGMDDNIQLVWRKQPDGQVFQKEEKKKREEL</sequence>
<evidence type="ECO:0000313" key="5">
    <source>
        <dbReference type="Proteomes" id="UP001228049"/>
    </source>
</evidence>